<accession>A0AAE9BY32</accession>
<feature type="compositionally biased region" description="Basic and acidic residues" evidence="1">
    <location>
        <begin position="264"/>
        <end position="275"/>
    </location>
</feature>
<sequence>MPSDKYGDYDADAGSVEPMEDRCQAVLVHTFERYGEKRYCTRLPESCFIDDGSDFCKTHKSREKLMDQQKENFKTGAFVKSYTSLFGYLDPHKRIVVIELFGELLQDSMYDFEVEYITESIDLSNVDWADTDSVNVNFPLPTQNRQRAKYLWVAALEGIKMEAIEYKIFEDAFSAAEYGLAEREITVTANEFGQVTDAGEHHLNLPLSRVIKDHKDLMKLGGVNPDIMGENDEGEVVMREWVLDVEPDDKPEPESASSNSADDVFERIMPEDIED</sequence>
<evidence type="ECO:0000256" key="1">
    <source>
        <dbReference type="SAM" id="MobiDB-lite"/>
    </source>
</evidence>
<dbReference type="EMBL" id="MZ334525">
    <property type="protein sequence ID" value="UBF23155.1"/>
    <property type="molecule type" value="Genomic_DNA"/>
</dbReference>
<gene>
    <name evidence="2" type="ORF">HATV-2_gp4</name>
</gene>
<proteinExistence type="predicted"/>
<feature type="region of interest" description="Disordered" evidence="1">
    <location>
        <begin position="245"/>
        <end position="275"/>
    </location>
</feature>
<organism evidence="2 3">
    <name type="scientific">Haloarcula tailed virus 2</name>
    <dbReference type="NCBI Taxonomy" id="2877989"/>
    <lineage>
        <taxon>Viruses</taxon>
        <taxon>Duplodnaviria</taxon>
        <taxon>Heunggongvirae</taxon>
        <taxon>Uroviricota</taxon>
        <taxon>Caudoviricetes</taxon>
        <taxon>Thumleimavirales</taxon>
        <taxon>Soleiviridae</taxon>
        <taxon>Eilatmyovirus</taxon>
        <taxon>Eilatmyovirus salis</taxon>
        <taxon>Eilatmyovirus HATV2</taxon>
    </lineage>
</organism>
<reference evidence="2" key="1">
    <citation type="submission" date="2021-05" db="EMBL/GenBank/DDBJ databases">
        <title>Diversity, taxonomy and evolution of archaeal viruses of the class Caudoviricetes.</title>
        <authorList>
            <person name="Liu Y."/>
            <person name="Demina T.A."/>
            <person name="Roux S."/>
            <person name="Aiewsakun P."/>
            <person name="Kazlauskas D."/>
            <person name="Simmonds P."/>
            <person name="Prangishvili D."/>
            <person name="Oksanen H.M."/>
            <person name="Krupovic M."/>
        </authorList>
    </citation>
    <scope>NUCLEOTIDE SEQUENCE</scope>
    <source>
        <strain evidence="2">HATV-2/44</strain>
    </source>
</reference>
<evidence type="ECO:0000313" key="3">
    <source>
        <dbReference type="Proteomes" id="UP000827814"/>
    </source>
</evidence>
<keyword evidence="3" id="KW-1185">Reference proteome</keyword>
<evidence type="ECO:0000313" key="2">
    <source>
        <dbReference type="EMBL" id="UBF23155.1"/>
    </source>
</evidence>
<dbReference type="Proteomes" id="UP000827814">
    <property type="component" value="Segment"/>
</dbReference>
<protein>
    <submittedName>
        <fullName evidence="2">Uncharacterized protein</fullName>
    </submittedName>
</protein>
<name>A0AAE9BY32_9CAUD</name>